<dbReference type="Proteomes" id="UP000290189">
    <property type="component" value="Unassembled WGS sequence"/>
</dbReference>
<keyword evidence="4" id="KW-0496">Mitochondrion</keyword>
<sequence length="306" mass="33085">MPSSATAGTTPSASPSPGGSARRAKRRSLMTPTSTALADAAARKRAAVSQETRTNIASRTLRELIIDRKSGQLSKSALGRRTTGHRERDNDEDDGNEEDVVVNGGEEEEVVFRDGDGGGGGGGESPEEADSNLAPQVRIIDGRIVLDQSSLTFKTAAGPPALSVVDESATSRVVNSRSFTNRPTSKKWDAASTERFYQALSKYGTDFSLITKLFPDRTRRHIRNKFKLEERQNPARVDAALLNRKPIDLNDFTFDDDRAPAETPDLEIVDETDGHQNAVTSPSRDDDADGDKPLSDDEIAAVLDSD</sequence>
<protein>
    <recommendedName>
        <fullName evidence="2">Myb-like domain-containing protein</fullName>
    </recommendedName>
</protein>
<geneLocation type="mitochondrion" evidence="4"/>
<dbReference type="Proteomes" id="UP000039324">
    <property type="component" value="Unassembled WGS sequence"/>
</dbReference>
<evidence type="ECO:0000256" key="1">
    <source>
        <dbReference type="SAM" id="MobiDB-lite"/>
    </source>
</evidence>
<dbReference type="GO" id="GO:0070898">
    <property type="term" value="P:RNA polymerase III preinitiation complex assembly"/>
    <property type="evidence" value="ECO:0007669"/>
    <property type="project" value="TreeGrafter"/>
</dbReference>
<proteinExistence type="predicted"/>
<dbReference type="GO" id="GO:0000126">
    <property type="term" value="C:transcription factor TFIIIB complex"/>
    <property type="evidence" value="ECO:0007669"/>
    <property type="project" value="TreeGrafter"/>
</dbReference>
<dbReference type="PANTHER" id="PTHR22929:SF0">
    <property type="entry name" value="TRANSCRIPTION FACTOR TFIIIB COMPONENT B'' HOMOLOG"/>
    <property type="match status" value="1"/>
</dbReference>
<gene>
    <name evidence="3" type="ORF">PBRA_002077</name>
    <name evidence="4" type="ORF">PLBR_LOCUS463</name>
</gene>
<dbReference type="InterPro" id="IPR039467">
    <property type="entry name" value="TFIIIB_B''_Myb"/>
</dbReference>
<dbReference type="GO" id="GO:0001156">
    <property type="term" value="F:TFIIIC-class transcription factor complex binding"/>
    <property type="evidence" value="ECO:0007669"/>
    <property type="project" value="TreeGrafter"/>
</dbReference>
<dbReference type="Gene3D" id="1.10.10.60">
    <property type="entry name" value="Homeodomain-like"/>
    <property type="match status" value="1"/>
</dbReference>
<dbReference type="CDD" id="cd00167">
    <property type="entry name" value="SANT"/>
    <property type="match status" value="1"/>
</dbReference>
<feature type="compositionally biased region" description="Low complexity" evidence="1">
    <location>
        <begin position="1"/>
        <end position="21"/>
    </location>
</feature>
<dbReference type="EMBL" id="OVEO01000001">
    <property type="protein sequence ID" value="SPQ93248.1"/>
    <property type="molecule type" value="Genomic_DNA"/>
</dbReference>
<dbReference type="SMART" id="SM00717">
    <property type="entry name" value="SANT"/>
    <property type="match status" value="1"/>
</dbReference>
<feature type="compositionally biased region" description="Acidic residues" evidence="1">
    <location>
        <begin position="90"/>
        <end position="109"/>
    </location>
</feature>
<feature type="region of interest" description="Disordered" evidence="1">
    <location>
        <begin position="1"/>
        <end position="131"/>
    </location>
</feature>
<accession>A0A0G4J1L3</accession>
<dbReference type="PANTHER" id="PTHR22929">
    <property type="entry name" value="RNA POLYMERASE III TRANSCRIPTION INITIATION FACTOR B"/>
    <property type="match status" value="1"/>
</dbReference>
<evidence type="ECO:0000313" key="3">
    <source>
        <dbReference type="EMBL" id="CEP01470.1"/>
    </source>
</evidence>
<dbReference type="InterPro" id="IPR001005">
    <property type="entry name" value="SANT/Myb"/>
</dbReference>
<feature type="compositionally biased region" description="Basic and acidic residues" evidence="1">
    <location>
        <begin position="60"/>
        <end position="70"/>
    </location>
</feature>
<feature type="domain" description="Myb-like" evidence="2">
    <location>
        <begin position="184"/>
        <end position="232"/>
    </location>
</feature>
<reference evidence="3 5" key="1">
    <citation type="submission" date="2015-02" db="EMBL/GenBank/DDBJ databases">
        <authorList>
            <person name="Chooi Y.-H."/>
        </authorList>
    </citation>
    <scope>NUCLEOTIDE SEQUENCE [LARGE SCALE GENOMIC DNA]</scope>
    <source>
        <strain evidence="3">E3</strain>
    </source>
</reference>
<dbReference type="EMBL" id="CDSF01000112">
    <property type="protein sequence ID" value="CEP01470.1"/>
    <property type="molecule type" value="Genomic_DNA"/>
</dbReference>
<dbReference type="AlphaFoldDB" id="A0A0G4J1L3"/>
<dbReference type="InterPro" id="IPR009057">
    <property type="entry name" value="Homeodomain-like_sf"/>
</dbReference>
<dbReference type="STRING" id="37360.A0A0G4J1L3"/>
<evidence type="ECO:0000259" key="2">
    <source>
        <dbReference type="SMART" id="SM00717"/>
    </source>
</evidence>
<feature type="region of interest" description="Disordered" evidence="1">
    <location>
        <begin position="252"/>
        <end position="306"/>
    </location>
</feature>
<reference evidence="4 6" key="2">
    <citation type="submission" date="2018-03" db="EMBL/GenBank/DDBJ databases">
        <authorList>
            <person name="Fogelqvist J."/>
        </authorList>
    </citation>
    <scope>NUCLEOTIDE SEQUENCE [LARGE SCALE GENOMIC DNA]</scope>
</reference>
<feature type="compositionally biased region" description="Polar residues" evidence="1">
    <location>
        <begin position="49"/>
        <end position="58"/>
    </location>
</feature>
<dbReference type="Pfam" id="PF15963">
    <property type="entry name" value="Myb_DNA-bind_7"/>
    <property type="match status" value="1"/>
</dbReference>
<dbReference type="OMA" id="QESVAHM"/>
<evidence type="ECO:0000313" key="5">
    <source>
        <dbReference type="Proteomes" id="UP000039324"/>
    </source>
</evidence>
<keyword evidence="5" id="KW-1185">Reference proteome</keyword>
<name>A0A0G4J1L3_PLABS</name>
<dbReference type="SUPFAM" id="SSF46689">
    <property type="entry name" value="Homeodomain-like"/>
    <property type="match status" value="1"/>
</dbReference>
<evidence type="ECO:0000313" key="6">
    <source>
        <dbReference type="Proteomes" id="UP000290189"/>
    </source>
</evidence>
<dbReference type="OrthoDB" id="272624at2759"/>
<evidence type="ECO:0000313" key="4">
    <source>
        <dbReference type="EMBL" id="SPQ93248.1"/>
    </source>
</evidence>
<organism evidence="3 5">
    <name type="scientific">Plasmodiophora brassicae</name>
    <name type="common">Clubroot disease agent</name>
    <dbReference type="NCBI Taxonomy" id="37360"/>
    <lineage>
        <taxon>Eukaryota</taxon>
        <taxon>Sar</taxon>
        <taxon>Rhizaria</taxon>
        <taxon>Endomyxa</taxon>
        <taxon>Phytomyxea</taxon>
        <taxon>Plasmodiophorida</taxon>
        <taxon>Plasmodiophoridae</taxon>
        <taxon>Plasmodiophora</taxon>
    </lineage>
</organism>